<dbReference type="InterPro" id="IPR023090">
    <property type="entry name" value="UPF0702_alpha/beta_dom_sf"/>
</dbReference>
<dbReference type="PANTHER" id="PTHR34582:SF6">
    <property type="entry name" value="UPF0702 TRANSMEMBRANE PROTEIN YCAP"/>
    <property type="match status" value="1"/>
</dbReference>
<keyword evidence="10" id="KW-1185">Reference proteome</keyword>
<comment type="similarity">
    <text evidence="2">Belongs to the UPF0702 family.</text>
</comment>
<dbReference type="PANTHER" id="PTHR34582">
    <property type="entry name" value="UPF0702 TRANSMEMBRANE PROTEIN YCAP"/>
    <property type="match status" value="1"/>
</dbReference>
<evidence type="ECO:0000313" key="10">
    <source>
        <dbReference type="Proteomes" id="UP000265715"/>
    </source>
</evidence>
<evidence type="ECO:0000256" key="3">
    <source>
        <dbReference type="ARBA" id="ARBA00022475"/>
    </source>
</evidence>
<evidence type="ECO:0000256" key="5">
    <source>
        <dbReference type="ARBA" id="ARBA00022989"/>
    </source>
</evidence>
<comment type="caution">
    <text evidence="9">The sequence shown here is derived from an EMBL/GenBank/DDBJ whole genome shotgun (WGS) entry which is preliminary data.</text>
</comment>
<reference evidence="9 10" key="1">
    <citation type="submission" date="2018-08" db="EMBL/GenBank/DDBJ databases">
        <title>Meiothermus terrae DSM 26712 genome sequencing project.</title>
        <authorList>
            <person name="Da Costa M.S."/>
            <person name="Albuquerque L."/>
            <person name="Raposo P."/>
            <person name="Froufe H.J.C."/>
            <person name="Barroso C.S."/>
            <person name="Egas C."/>
        </authorList>
    </citation>
    <scope>NUCLEOTIDE SEQUENCE [LARGE SCALE GENOMIC DNA]</scope>
    <source>
        <strain evidence="9 10">DSM 26712</strain>
    </source>
</reference>
<evidence type="ECO:0000256" key="4">
    <source>
        <dbReference type="ARBA" id="ARBA00022692"/>
    </source>
</evidence>
<sequence length="149" mass="16583">MDSVIQALAVYGFLLVLFRLAGKRSLAQITTFDFVLLLIISESIQNALVGQDYSLTHAALLVMTLVGVDIGLSLLKQRSPRIERLLDDVPLIVLENGKPLKDRMNKARVDEEDILSAARELQGLERLDQIKYAVLERSGGITIIPKQQK</sequence>
<evidence type="ECO:0000256" key="1">
    <source>
        <dbReference type="ARBA" id="ARBA00004651"/>
    </source>
</evidence>
<keyword evidence="3" id="KW-1003">Cell membrane</keyword>
<dbReference type="GO" id="GO:0005886">
    <property type="term" value="C:plasma membrane"/>
    <property type="evidence" value="ECO:0007669"/>
    <property type="project" value="UniProtKB-SubCell"/>
</dbReference>
<feature type="transmembrane region" description="Helical" evidence="7">
    <location>
        <begin position="55"/>
        <end position="75"/>
    </location>
</feature>
<dbReference type="Pfam" id="PF04239">
    <property type="entry name" value="DUF421"/>
    <property type="match status" value="1"/>
</dbReference>
<dbReference type="OrthoDB" id="9793799at2"/>
<accession>A0A399EFF3</accession>
<dbReference type="EMBL" id="QXDL01000211">
    <property type="protein sequence ID" value="RIH80952.1"/>
    <property type="molecule type" value="Genomic_DNA"/>
</dbReference>
<evidence type="ECO:0000256" key="2">
    <source>
        <dbReference type="ARBA" id="ARBA00006448"/>
    </source>
</evidence>
<gene>
    <name evidence="9" type="ORF">Mterra_03421</name>
</gene>
<feature type="domain" description="YetF C-terminal" evidence="8">
    <location>
        <begin position="78"/>
        <end position="148"/>
    </location>
</feature>
<keyword evidence="5 7" id="KW-1133">Transmembrane helix</keyword>
<evidence type="ECO:0000256" key="6">
    <source>
        <dbReference type="ARBA" id="ARBA00023136"/>
    </source>
</evidence>
<protein>
    <recommendedName>
        <fullName evidence="8">YetF C-terminal domain-containing protein</fullName>
    </recommendedName>
</protein>
<evidence type="ECO:0000259" key="8">
    <source>
        <dbReference type="Pfam" id="PF04239"/>
    </source>
</evidence>
<name>A0A399EFF3_9DEIN</name>
<dbReference type="RefSeq" id="WP_119316332.1">
    <property type="nucleotide sequence ID" value="NZ_QXDL01000211.1"/>
</dbReference>
<dbReference type="AlphaFoldDB" id="A0A399EFF3"/>
<proteinExistence type="inferred from homology"/>
<dbReference type="InterPro" id="IPR007353">
    <property type="entry name" value="DUF421"/>
</dbReference>
<keyword evidence="6 7" id="KW-0472">Membrane</keyword>
<evidence type="ECO:0000256" key="7">
    <source>
        <dbReference type="SAM" id="Phobius"/>
    </source>
</evidence>
<keyword evidence="4 7" id="KW-0812">Transmembrane</keyword>
<dbReference type="Proteomes" id="UP000265715">
    <property type="component" value="Unassembled WGS sequence"/>
</dbReference>
<organism evidence="9 10">
    <name type="scientific">Calidithermus terrae</name>
    <dbReference type="NCBI Taxonomy" id="1408545"/>
    <lineage>
        <taxon>Bacteria</taxon>
        <taxon>Thermotogati</taxon>
        <taxon>Deinococcota</taxon>
        <taxon>Deinococci</taxon>
        <taxon>Thermales</taxon>
        <taxon>Thermaceae</taxon>
        <taxon>Calidithermus</taxon>
    </lineage>
</organism>
<dbReference type="Gene3D" id="3.30.240.20">
    <property type="entry name" value="bsu07140 like domains"/>
    <property type="match status" value="1"/>
</dbReference>
<evidence type="ECO:0000313" key="9">
    <source>
        <dbReference type="EMBL" id="RIH80952.1"/>
    </source>
</evidence>
<comment type="subcellular location">
    <subcellularLocation>
        <location evidence="1">Cell membrane</location>
        <topology evidence="1">Multi-pass membrane protein</topology>
    </subcellularLocation>
</comment>